<dbReference type="Proteomes" id="UP001206128">
    <property type="component" value="Unassembled WGS sequence"/>
</dbReference>
<proteinExistence type="predicted"/>
<dbReference type="RefSeq" id="WP_253768376.1">
    <property type="nucleotide sequence ID" value="NZ_JAMTCK010000003.1"/>
</dbReference>
<feature type="domain" description="DUF1707" evidence="1">
    <location>
        <begin position="10"/>
        <end position="54"/>
    </location>
</feature>
<dbReference type="AlphaFoldDB" id="A0AAE3GAA3"/>
<reference evidence="3" key="1">
    <citation type="submission" date="2022-06" db="EMBL/GenBank/DDBJ databases">
        <title>Genomic Encyclopedia of Archaeal and Bacterial Type Strains, Phase II (KMG-II): from individual species to whole genera.</title>
        <authorList>
            <person name="Goeker M."/>
        </authorList>
    </citation>
    <scope>NUCLEOTIDE SEQUENCE</scope>
    <source>
        <strain evidence="3">DSM 43935</strain>
    </source>
</reference>
<feature type="domain" description="Cell wall-active antibiotics response LiaF-like C-terminal" evidence="2">
    <location>
        <begin position="88"/>
        <end position="145"/>
    </location>
</feature>
<comment type="caution">
    <text evidence="3">The sequence shown here is derived from an EMBL/GenBank/DDBJ whole genome shotgun (WGS) entry which is preliminary data.</text>
</comment>
<sequence length="176" mass="19053">MFDALDPTKRDAQQRLEQAVGEGRLTLEEFTDRVGQVWQATEPASIRRALADLPAPVPPAQVTTGRFTIDKVFDDISRGGRFALASGARLTSFFGDVRLDMRQVVLSEPVVDLAVSSVFGDVRVTVPPGIAVEVDASTWFGDKDIQVLGTAPLPGSPRVRLTAQTVFGDVRVTTRS</sequence>
<evidence type="ECO:0000313" key="3">
    <source>
        <dbReference type="EMBL" id="MCP2164581.1"/>
    </source>
</evidence>
<dbReference type="Pfam" id="PF08044">
    <property type="entry name" value="DUF1707"/>
    <property type="match status" value="1"/>
</dbReference>
<accession>A0AAE3GAA3</accession>
<dbReference type="PANTHER" id="PTHR40763">
    <property type="entry name" value="MEMBRANE PROTEIN-RELATED"/>
    <property type="match status" value="1"/>
</dbReference>
<evidence type="ECO:0000259" key="2">
    <source>
        <dbReference type="Pfam" id="PF09922"/>
    </source>
</evidence>
<keyword evidence="4" id="KW-1185">Reference proteome</keyword>
<organism evidence="3 4">
    <name type="scientific">Goodfellowiella coeruleoviolacea</name>
    <dbReference type="NCBI Taxonomy" id="334858"/>
    <lineage>
        <taxon>Bacteria</taxon>
        <taxon>Bacillati</taxon>
        <taxon>Actinomycetota</taxon>
        <taxon>Actinomycetes</taxon>
        <taxon>Pseudonocardiales</taxon>
        <taxon>Pseudonocardiaceae</taxon>
        <taxon>Goodfellowiella</taxon>
    </lineage>
</organism>
<dbReference type="PANTHER" id="PTHR40763:SF5">
    <property type="entry name" value="MEMBRANE PROTEIN"/>
    <property type="match status" value="1"/>
</dbReference>
<evidence type="ECO:0000313" key="4">
    <source>
        <dbReference type="Proteomes" id="UP001206128"/>
    </source>
</evidence>
<dbReference type="InterPro" id="IPR024425">
    <property type="entry name" value="LiaF-like_C"/>
</dbReference>
<dbReference type="EMBL" id="JAMTCK010000003">
    <property type="protein sequence ID" value="MCP2164581.1"/>
    <property type="molecule type" value="Genomic_DNA"/>
</dbReference>
<dbReference type="Pfam" id="PF09922">
    <property type="entry name" value="LiaF-like_C"/>
    <property type="match status" value="1"/>
</dbReference>
<gene>
    <name evidence="3" type="ORF">LX83_001421</name>
</gene>
<name>A0AAE3GAA3_9PSEU</name>
<dbReference type="InterPro" id="IPR012551">
    <property type="entry name" value="DUF1707_SHOCT-like"/>
</dbReference>
<evidence type="ECO:0000259" key="1">
    <source>
        <dbReference type="Pfam" id="PF08044"/>
    </source>
</evidence>
<protein>
    <submittedName>
        <fullName evidence="3">Cell wall-active antibiotics response 4TMS YvqF</fullName>
    </submittedName>
</protein>